<sequence length="232" mass="24747">MAASVAALYALLLQGLAAARAAALTPTPPTPPQPRLCLRVSHTRPLFVNVCAWPAVPPPGPALAGPLRDVQAEGGLYSVIDVAFNPDVLQGVEKSQEKMDHLIHQTLQFLEERHNLVLPRSYTIEPFPPKGSLGMMEQRPGGAPEPPEPQPSHDEGIECISSKFADDTKLGGSVELLEGRRALQRDLDGLEGSGVGSGQVGGICRRIWTGWKAGGLCRGTWIDLRDGLIAMG</sequence>
<evidence type="ECO:0000313" key="3">
    <source>
        <dbReference type="EMBL" id="KAJ7427439.1"/>
    </source>
</evidence>
<gene>
    <name evidence="3" type="ORF">WISP_07433</name>
</gene>
<protein>
    <submittedName>
        <fullName evidence="3">Uncharacterized protein</fullName>
    </submittedName>
</protein>
<evidence type="ECO:0000256" key="2">
    <source>
        <dbReference type="SAM" id="SignalP"/>
    </source>
</evidence>
<keyword evidence="4" id="KW-1185">Reference proteome</keyword>
<name>A0ABQ9DWY9_9PASS</name>
<accession>A0ABQ9DWY9</accession>
<feature type="chain" id="PRO_5045042606" evidence="2">
    <location>
        <begin position="22"/>
        <end position="232"/>
    </location>
</feature>
<dbReference type="EMBL" id="WHWB01031955">
    <property type="protein sequence ID" value="KAJ7427439.1"/>
    <property type="molecule type" value="Genomic_DNA"/>
</dbReference>
<dbReference type="Proteomes" id="UP001145742">
    <property type="component" value="Unassembled WGS sequence"/>
</dbReference>
<proteinExistence type="predicted"/>
<comment type="caution">
    <text evidence="3">The sequence shown here is derived from an EMBL/GenBank/DDBJ whole genome shotgun (WGS) entry which is preliminary data.</text>
</comment>
<keyword evidence="2" id="KW-0732">Signal</keyword>
<reference evidence="3" key="1">
    <citation type="submission" date="2019-10" db="EMBL/GenBank/DDBJ databases">
        <authorList>
            <person name="Soares A.E.R."/>
            <person name="Aleixo A."/>
            <person name="Schneider P."/>
            <person name="Miyaki C.Y."/>
            <person name="Schneider M.P."/>
            <person name="Mello C."/>
            <person name="Vasconcelos A.T.R."/>
        </authorList>
    </citation>
    <scope>NUCLEOTIDE SEQUENCE</scope>
    <source>
        <tissue evidence="3">Muscle</tissue>
    </source>
</reference>
<dbReference type="InterPro" id="IPR050734">
    <property type="entry name" value="PIH1/Kintoun_subfamily"/>
</dbReference>
<evidence type="ECO:0000313" key="4">
    <source>
        <dbReference type="Proteomes" id="UP001145742"/>
    </source>
</evidence>
<feature type="signal peptide" evidence="2">
    <location>
        <begin position="1"/>
        <end position="21"/>
    </location>
</feature>
<organism evidence="3 4">
    <name type="scientific">Willisornis vidua</name>
    <name type="common">Xingu scale-backed antbird</name>
    <dbReference type="NCBI Taxonomy" id="1566151"/>
    <lineage>
        <taxon>Eukaryota</taxon>
        <taxon>Metazoa</taxon>
        <taxon>Chordata</taxon>
        <taxon>Craniata</taxon>
        <taxon>Vertebrata</taxon>
        <taxon>Euteleostomi</taxon>
        <taxon>Archelosauria</taxon>
        <taxon>Archosauria</taxon>
        <taxon>Dinosauria</taxon>
        <taxon>Saurischia</taxon>
        <taxon>Theropoda</taxon>
        <taxon>Coelurosauria</taxon>
        <taxon>Aves</taxon>
        <taxon>Neognathae</taxon>
        <taxon>Neoaves</taxon>
        <taxon>Telluraves</taxon>
        <taxon>Australaves</taxon>
        <taxon>Passeriformes</taxon>
        <taxon>Thamnophilidae</taxon>
        <taxon>Willisornis</taxon>
    </lineage>
</organism>
<evidence type="ECO:0000256" key="1">
    <source>
        <dbReference type="SAM" id="MobiDB-lite"/>
    </source>
</evidence>
<feature type="region of interest" description="Disordered" evidence="1">
    <location>
        <begin position="128"/>
        <end position="155"/>
    </location>
</feature>
<dbReference type="PANTHER" id="PTHR22997">
    <property type="entry name" value="PIH1 DOMAIN-CONTAINING PROTEIN 1"/>
    <property type="match status" value="1"/>
</dbReference>
<dbReference type="PANTHER" id="PTHR22997:SF6">
    <property type="entry name" value="PIH1 DOMAIN-CONTAINING PROTEIN 2"/>
    <property type="match status" value="1"/>
</dbReference>